<evidence type="ECO:0000259" key="4">
    <source>
        <dbReference type="PROSITE" id="PS51900"/>
    </source>
</evidence>
<dbReference type="EMBL" id="PXYV01000013">
    <property type="protein sequence ID" value="PSR22682.1"/>
    <property type="molecule type" value="Genomic_DNA"/>
</dbReference>
<dbReference type="GO" id="GO:0015074">
    <property type="term" value="P:DNA integration"/>
    <property type="evidence" value="ECO:0007669"/>
    <property type="project" value="InterPro"/>
</dbReference>
<dbReference type="AlphaFoldDB" id="A0A2T2WKC2"/>
<evidence type="ECO:0000256" key="3">
    <source>
        <dbReference type="PROSITE-ProRule" id="PRU01248"/>
    </source>
</evidence>
<accession>A0A2T2WKC2</accession>
<evidence type="ECO:0000256" key="2">
    <source>
        <dbReference type="ARBA" id="ARBA00023125"/>
    </source>
</evidence>
<gene>
    <name evidence="5" type="ORF">C7B45_05665</name>
</gene>
<dbReference type="GO" id="GO:0003677">
    <property type="term" value="F:DNA binding"/>
    <property type="evidence" value="ECO:0007669"/>
    <property type="project" value="UniProtKB-UniRule"/>
</dbReference>
<dbReference type="Gene3D" id="1.10.150.130">
    <property type="match status" value="1"/>
</dbReference>
<dbReference type="PROSITE" id="PS51900">
    <property type="entry name" value="CB"/>
    <property type="match status" value="1"/>
</dbReference>
<name>A0A2T2WKC2_9FIRM</name>
<feature type="domain" description="Core-binding (CB)" evidence="4">
    <location>
        <begin position="55"/>
        <end position="134"/>
    </location>
</feature>
<dbReference type="InterPro" id="IPR010998">
    <property type="entry name" value="Integrase_recombinase_N"/>
</dbReference>
<proteinExistence type="inferred from homology"/>
<comment type="caution">
    <text evidence="5">The sequence shown here is derived from an EMBL/GenBank/DDBJ whole genome shotgun (WGS) entry which is preliminary data.</text>
</comment>
<reference evidence="5 6" key="1">
    <citation type="journal article" date="2014" name="BMC Genomics">
        <title>Comparison of environmental and isolate Sulfobacillus genomes reveals diverse carbon, sulfur, nitrogen, and hydrogen metabolisms.</title>
        <authorList>
            <person name="Justice N.B."/>
            <person name="Norman A."/>
            <person name="Brown C.T."/>
            <person name="Singh A."/>
            <person name="Thomas B.C."/>
            <person name="Banfield J.F."/>
        </authorList>
    </citation>
    <scope>NUCLEOTIDE SEQUENCE [LARGE SCALE GENOMIC DNA]</scope>
    <source>
        <strain evidence="5">AMDSBA3</strain>
    </source>
</reference>
<sequence length="134" mass="15419">MPCRISPPIWVIRIFGARSITSALRPRCIRISSYSGRPRWDPSFPKEGIPLKTPTDFARHLSTFLTQYLPGQKNVSPHTIAAYRDTWKLFLIFSEQYDGVGPERLTLAKLTKDRVLAYLEWLETVRHCSAATRN</sequence>
<protein>
    <recommendedName>
        <fullName evidence="4">Core-binding (CB) domain-containing protein</fullName>
    </recommendedName>
</protein>
<dbReference type="Proteomes" id="UP000241848">
    <property type="component" value="Unassembled WGS sequence"/>
</dbReference>
<dbReference type="Pfam" id="PF02899">
    <property type="entry name" value="Phage_int_SAM_1"/>
    <property type="match status" value="1"/>
</dbReference>
<organism evidence="5 6">
    <name type="scientific">Sulfobacillus acidophilus</name>
    <dbReference type="NCBI Taxonomy" id="53633"/>
    <lineage>
        <taxon>Bacteria</taxon>
        <taxon>Bacillati</taxon>
        <taxon>Bacillota</taxon>
        <taxon>Clostridia</taxon>
        <taxon>Eubacteriales</taxon>
        <taxon>Clostridiales Family XVII. Incertae Sedis</taxon>
        <taxon>Sulfobacillus</taxon>
    </lineage>
</organism>
<dbReference type="InterPro" id="IPR004107">
    <property type="entry name" value="Integrase_SAM-like_N"/>
</dbReference>
<comment type="similarity">
    <text evidence="1">Belongs to the 'phage' integrase family.</text>
</comment>
<evidence type="ECO:0000313" key="5">
    <source>
        <dbReference type="EMBL" id="PSR22682.1"/>
    </source>
</evidence>
<evidence type="ECO:0000256" key="1">
    <source>
        <dbReference type="ARBA" id="ARBA00008857"/>
    </source>
</evidence>
<keyword evidence="2 3" id="KW-0238">DNA-binding</keyword>
<evidence type="ECO:0000313" key="6">
    <source>
        <dbReference type="Proteomes" id="UP000241848"/>
    </source>
</evidence>
<dbReference type="InterPro" id="IPR044068">
    <property type="entry name" value="CB"/>
</dbReference>